<dbReference type="OrthoDB" id="9794208at2"/>
<organism evidence="3 4">
    <name type="scientific">Thermovibrio guaymasensis</name>
    <dbReference type="NCBI Taxonomy" id="240167"/>
    <lineage>
        <taxon>Bacteria</taxon>
        <taxon>Pseudomonadati</taxon>
        <taxon>Aquificota</taxon>
        <taxon>Aquificia</taxon>
        <taxon>Desulfurobacteriales</taxon>
        <taxon>Desulfurobacteriaceae</taxon>
        <taxon>Thermovibrio</taxon>
    </lineage>
</organism>
<protein>
    <submittedName>
        <fullName evidence="3">SAM-dependent MidA family methyltransferase</fullName>
    </submittedName>
</protein>
<dbReference type="Pfam" id="PF02636">
    <property type="entry name" value="Methyltransf_28"/>
    <property type="match status" value="1"/>
</dbReference>
<sequence length="316" mass="36487">MGSPLEFILSEVKEKGGIPFDRFVEICLYHKEFGYYTSKRLSNLPGEDFFTAPELSPLFGKVVAEFLKRKVEEFSLPPVIVEIGGGKGFLAKDLIGEIEPEEYFFVERREPPIWLKGKVKWFSEVSQLPEFEGVVVSNELFDSFPFKRVIKKEGELFEIFILEKGGSLVEEYRPFRGSLPCEPKENCEYPLFIGWEEFLKDISGKLKRGLFLTFDYGGECREISSKRSFRAYKDGKLWEDYLSEPGSVDLTADVDFTRLKELLKREGFEEMLYQPQSSFLLENGIEKFATPSQIPQILTLLVEMGRRFKVLGCFKP</sequence>
<dbReference type="Proteomes" id="UP000280881">
    <property type="component" value="Unassembled WGS sequence"/>
</dbReference>
<dbReference type="RefSeq" id="WP_121170634.1">
    <property type="nucleotide sequence ID" value="NZ_RBIE01000001.1"/>
</dbReference>
<dbReference type="SUPFAM" id="SSF53335">
    <property type="entry name" value="S-adenosyl-L-methionine-dependent methyltransferases"/>
    <property type="match status" value="1"/>
</dbReference>
<dbReference type="PANTHER" id="PTHR12049:SF7">
    <property type="entry name" value="PROTEIN ARGININE METHYLTRANSFERASE NDUFAF7, MITOCHONDRIAL"/>
    <property type="match status" value="1"/>
</dbReference>
<dbReference type="PANTHER" id="PTHR12049">
    <property type="entry name" value="PROTEIN ARGININE METHYLTRANSFERASE NDUFAF7, MITOCHONDRIAL"/>
    <property type="match status" value="1"/>
</dbReference>
<dbReference type="GO" id="GO:0035243">
    <property type="term" value="F:protein-arginine omega-N symmetric methyltransferase activity"/>
    <property type="evidence" value="ECO:0007669"/>
    <property type="project" value="TreeGrafter"/>
</dbReference>
<keyword evidence="4" id="KW-1185">Reference proteome</keyword>
<dbReference type="InterPro" id="IPR003788">
    <property type="entry name" value="NDUFAF7"/>
</dbReference>
<accession>A0A420W7J5</accession>
<evidence type="ECO:0000256" key="1">
    <source>
        <dbReference type="ARBA" id="ARBA00022603"/>
    </source>
</evidence>
<dbReference type="InterPro" id="IPR038375">
    <property type="entry name" value="NDUFAF7_sf"/>
</dbReference>
<keyword evidence="1 3" id="KW-0489">Methyltransferase</keyword>
<evidence type="ECO:0000313" key="3">
    <source>
        <dbReference type="EMBL" id="RKQ63291.1"/>
    </source>
</evidence>
<gene>
    <name evidence="3" type="ORF">C7457_0156</name>
</gene>
<dbReference type="InterPro" id="IPR029063">
    <property type="entry name" value="SAM-dependent_MTases_sf"/>
</dbReference>
<reference evidence="3 4" key="1">
    <citation type="submission" date="2018-10" db="EMBL/GenBank/DDBJ databases">
        <title>Genomic Encyclopedia of Type Strains, Phase IV (KMG-IV): sequencing the most valuable type-strain genomes for metagenomic binning, comparative biology and taxonomic classification.</title>
        <authorList>
            <person name="Goeker M."/>
        </authorList>
    </citation>
    <scope>NUCLEOTIDE SEQUENCE [LARGE SCALE GENOMIC DNA]</scope>
    <source>
        <strain evidence="3 4">DSM 15521</strain>
    </source>
</reference>
<comment type="caution">
    <text evidence="3">The sequence shown here is derived from an EMBL/GenBank/DDBJ whole genome shotgun (WGS) entry which is preliminary data.</text>
</comment>
<dbReference type="AlphaFoldDB" id="A0A420W7J5"/>
<dbReference type="GO" id="GO:0032259">
    <property type="term" value="P:methylation"/>
    <property type="evidence" value="ECO:0007669"/>
    <property type="project" value="UniProtKB-KW"/>
</dbReference>
<evidence type="ECO:0000256" key="2">
    <source>
        <dbReference type="ARBA" id="ARBA00022679"/>
    </source>
</evidence>
<keyword evidence="2 3" id="KW-0808">Transferase</keyword>
<proteinExistence type="predicted"/>
<dbReference type="Gene3D" id="3.40.50.12710">
    <property type="match status" value="1"/>
</dbReference>
<evidence type="ECO:0000313" key="4">
    <source>
        <dbReference type="Proteomes" id="UP000280881"/>
    </source>
</evidence>
<name>A0A420W7J5_9BACT</name>
<dbReference type="EMBL" id="RBIE01000001">
    <property type="protein sequence ID" value="RKQ63291.1"/>
    <property type="molecule type" value="Genomic_DNA"/>
</dbReference>